<evidence type="ECO:0000313" key="11">
    <source>
        <dbReference type="Proteomes" id="UP000694891"/>
    </source>
</evidence>
<evidence type="ECO:0000256" key="4">
    <source>
        <dbReference type="ARBA" id="ARBA00022737"/>
    </source>
</evidence>
<dbReference type="PANTHER" id="PTHR48071">
    <property type="entry name" value="SRCR DOMAIN-CONTAINING PROTEIN"/>
    <property type="match status" value="1"/>
</dbReference>
<feature type="disulfide bond" evidence="7">
    <location>
        <begin position="169"/>
        <end position="233"/>
    </location>
</feature>
<evidence type="ECO:0000256" key="1">
    <source>
        <dbReference type="ARBA" id="ARBA00004613"/>
    </source>
</evidence>
<evidence type="ECO:0000259" key="10">
    <source>
        <dbReference type="PROSITE" id="PS50287"/>
    </source>
</evidence>
<keyword evidence="5 7" id="KW-1015">Disulfide bond</keyword>
<evidence type="ECO:0000256" key="3">
    <source>
        <dbReference type="ARBA" id="ARBA00022729"/>
    </source>
</evidence>
<reference evidence="12" key="1">
    <citation type="submission" date="2025-08" db="UniProtKB">
        <authorList>
            <consortium name="RefSeq"/>
        </authorList>
    </citation>
    <scope>IDENTIFICATION</scope>
</reference>
<keyword evidence="3 9" id="KW-0732">Signal</keyword>
<dbReference type="GO" id="GO:0004252">
    <property type="term" value="F:serine-type endopeptidase activity"/>
    <property type="evidence" value="ECO:0007669"/>
    <property type="project" value="TreeGrafter"/>
</dbReference>
<gene>
    <name evidence="12" type="primary">LOC103365462</name>
</gene>
<sequence>MMLLKYILIVHLSCFCQDFQNSSTQTTPTNVNVTENGNTTNLQETFNSDPVVHRPAGERCSWTLRSPGSSDPVPLAPASVDVLAEQICRDLNCGGVYRVDKSSSAPNSTCLQCSYRDRRLHDCSLVEEGNCTVITAAVCGHQAVRLAGGPGRCAGRVEVWRDGRWGTVCDDGWDLKAAGVVCAQLGCGFALNVSGQGGSFPPGTGPVHLDELNCTGREQNLWSCPAAQDESDCGHKEDAGVVCSEMRAVRLSGGLDRCSGKVEIHRNGSWGTVCDNCWNKRMATMVCSMLGCGPQPIQYSRFVPALTHNDGTKWFYQCWSFESLWQCRERANKSHLCATSKASGVVCDGSLGFPSPNTSQMTVTTSWTTVPAGRTPDAEDSYLLGLLASTSVSLLLLVFLITNTVLCCHYRRRHAFLVQQTRSNHRPSSEQRHNNYQETVSLVKVTANAAPADGQWLQLFKPSHHFCPSLSSYPAFECFDSPAQCWQTCRKHFSFVCLSQKVASAPRPLWTQLSSVDSTSVDTDYEQFDPSTDPSVGLSTFRNSQRYRTDINPLMRPSGLDRLCEEGPGTKAEPPAAFTGYNGAAVNPQYARVSKISADSFDSSSTSSGECYENVTSGYTNVNPDPEPSQSSVGIFNQFYSGQKPNLQSSDDDDLYSPVSPD</sequence>
<dbReference type="AlphaFoldDB" id="A0A9Y4KB62"/>
<dbReference type="SMART" id="SM00202">
    <property type="entry name" value="SR"/>
    <property type="match status" value="2"/>
</dbReference>
<dbReference type="SUPFAM" id="SSF56487">
    <property type="entry name" value="SRCR-like"/>
    <property type="match status" value="2"/>
</dbReference>
<name>A0A9Y4KB62_9TELE</name>
<dbReference type="GO" id="GO:0005886">
    <property type="term" value="C:plasma membrane"/>
    <property type="evidence" value="ECO:0007669"/>
    <property type="project" value="TreeGrafter"/>
</dbReference>
<feature type="domain" description="SRCR" evidence="10">
    <location>
        <begin position="249"/>
        <end position="348"/>
    </location>
</feature>
<dbReference type="PANTHER" id="PTHR48071:SF15">
    <property type="entry name" value="SRCR DOMAIN-CONTAINING PROTEIN"/>
    <property type="match status" value="1"/>
</dbReference>
<feature type="disulfide bond" evidence="7">
    <location>
        <begin position="214"/>
        <end position="224"/>
    </location>
</feature>
<evidence type="ECO:0000256" key="8">
    <source>
        <dbReference type="SAM" id="MobiDB-lite"/>
    </source>
</evidence>
<keyword evidence="4" id="KW-0677">Repeat</keyword>
<feature type="domain" description="SRCR" evidence="10">
    <location>
        <begin position="144"/>
        <end position="244"/>
    </location>
</feature>
<evidence type="ECO:0000256" key="7">
    <source>
        <dbReference type="PROSITE-ProRule" id="PRU00196"/>
    </source>
</evidence>
<feature type="signal peptide" evidence="9">
    <location>
        <begin position="1"/>
        <end position="16"/>
    </location>
</feature>
<dbReference type="InterPro" id="IPR036772">
    <property type="entry name" value="SRCR-like_dom_sf"/>
</dbReference>
<protein>
    <submittedName>
        <fullName evidence="12">T-cell differentiation antigen CD6-like isoform X1</fullName>
    </submittedName>
</protein>
<dbReference type="RefSeq" id="XP_008291125.1">
    <property type="nucleotide sequence ID" value="XM_008292903.1"/>
</dbReference>
<dbReference type="Pfam" id="PF00530">
    <property type="entry name" value="SRCR"/>
    <property type="match status" value="2"/>
</dbReference>
<dbReference type="PROSITE" id="PS50287">
    <property type="entry name" value="SRCR_2"/>
    <property type="match status" value="2"/>
</dbReference>
<feature type="disulfide bond" evidence="7">
    <location>
        <begin position="182"/>
        <end position="243"/>
    </location>
</feature>
<proteinExistence type="predicted"/>
<dbReference type="GO" id="GO:0005615">
    <property type="term" value="C:extracellular space"/>
    <property type="evidence" value="ECO:0007669"/>
    <property type="project" value="TreeGrafter"/>
</dbReference>
<dbReference type="Proteomes" id="UP000694891">
    <property type="component" value="Unplaced"/>
</dbReference>
<evidence type="ECO:0000313" key="12">
    <source>
        <dbReference type="RefSeq" id="XP_008291125.1"/>
    </source>
</evidence>
<accession>A0A9Y4KB62</accession>
<comment type="caution">
    <text evidence="7">Lacks conserved residue(s) required for the propagation of feature annotation.</text>
</comment>
<evidence type="ECO:0000256" key="5">
    <source>
        <dbReference type="ARBA" id="ARBA00023157"/>
    </source>
</evidence>
<dbReference type="FunFam" id="3.10.250.10:FF:000010">
    <property type="entry name" value="T-cell differentiation antigen CD6"/>
    <property type="match status" value="1"/>
</dbReference>
<evidence type="ECO:0000256" key="6">
    <source>
        <dbReference type="ARBA" id="ARBA00023180"/>
    </source>
</evidence>
<evidence type="ECO:0000256" key="9">
    <source>
        <dbReference type="SAM" id="SignalP"/>
    </source>
</evidence>
<dbReference type="PRINTS" id="PR00258">
    <property type="entry name" value="SPERACTRCPTR"/>
</dbReference>
<dbReference type="GO" id="GO:0031638">
    <property type="term" value="P:zymogen activation"/>
    <property type="evidence" value="ECO:0007669"/>
    <property type="project" value="TreeGrafter"/>
</dbReference>
<dbReference type="PROSITE" id="PS00420">
    <property type="entry name" value="SRCR_1"/>
    <property type="match status" value="2"/>
</dbReference>
<dbReference type="InterPro" id="IPR001190">
    <property type="entry name" value="SRCR"/>
</dbReference>
<keyword evidence="2" id="KW-0964">Secreted</keyword>
<feature type="chain" id="PRO_5041261271" evidence="9">
    <location>
        <begin position="17"/>
        <end position="662"/>
    </location>
</feature>
<feature type="compositionally biased region" description="Polar residues" evidence="8">
    <location>
        <begin position="615"/>
        <end position="649"/>
    </location>
</feature>
<keyword evidence="6" id="KW-0325">Glycoprotein</keyword>
<evidence type="ECO:0000256" key="2">
    <source>
        <dbReference type="ARBA" id="ARBA00022525"/>
    </source>
</evidence>
<comment type="subcellular location">
    <subcellularLocation>
        <location evidence="1">Secreted</location>
    </subcellularLocation>
</comment>
<dbReference type="GeneID" id="103365462"/>
<feature type="region of interest" description="Disordered" evidence="8">
    <location>
        <begin position="615"/>
        <end position="662"/>
    </location>
</feature>
<dbReference type="Gene3D" id="3.10.250.10">
    <property type="entry name" value="SRCR-like domain"/>
    <property type="match status" value="2"/>
</dbReference>
<keyword evidence="11" id="KW-1185">Reference proteome</keyword>
<organism evidence="11 12">
    <name type="scientific">Stegastes partitus</name>
    <name type="common">bicolor damselfish</name>
    <dbReference type="NCBI Taxonomy" id="144197"/>
    <lineage>
        <taxon>Eukaryota</taxon>
        <taxon>Metazoa</taxon>
        <taxon>Chordata</taxon>
        <taxon>Craniata</taxon>
        <taxon>Vertebrata</taxon>
        <taxon>Euteleostomi</taxon>
        <taxon>Actinopterygii</taxon>
        <taxon>Neopterygii</taxon>
        <taxon>Teleostei</taxon>
        <taxon>Neoteleostei</taxon>
        <taxon>Acanthomorphata</taxon>
        <taxon>Ovalentaria</taxon>
        <taxon>Pomacentridae</taxon>
        <taxon>Stegastes</taxon>
    </lineage>
</organism>